<evidence type="ECO:0000259" key="7">
    <source>
        <dbReference type="Pfam" id="PF00892"/>
    </source>
</evidence>
<evidence type="ECO:0000313" key="8">
    <source>
        <dbReference type="EMBL" id="ONG40834.1"/>
    </source>
</evidence>
<dbReference type="EMBL" id="MLCN01000016">
    <property type="protein sequence ID" value="ONG40834.1"/>
    <property type="molecule type" value="Genomic_DNA"/>
</dbReference>
<comment type="similarity">
    <text evidence="2">Belongs to the EamA transporter family.</text>
</comment>
<feature type="domain" description="EamA" evidence="7">
    <location>
        <begin position="11"/>
        <end position="140"/>
    </location>
</feature>
<evidence type="ECO:0000256" key="1">
    <source>
        <dbReference type="ARBA" id="ARBA00004141"/>
    </source>
</evidence>
<dbReference type="STRING" id="1907941.BKE30_06715"/>
<keyword evidence="4 6" id="KW-1133">Transmembrane helix</keyword>
<comment type="subcellular location">
    <subcellularLocation>
        <location evidence="1">Membrane</location>
        <topology evidence="1">Multi-pass membrane protein</topology>
    </subcellularLocation>
</comment>
<name>A0A1S8CWX6_9GAMM</name>
<sequence length="296" mass="32417">MSRIASTDVKKGYVLLLITMLIWGSFTLMSRLGAKQDLTAWDITALRFATAFVVLMPIQLWRRELKFLLDKRILWLALLGGVGYSCAVYSGFSYAPAAHAAIWLNGFLPLATAMSAWVVLKEPFGKDTWISLLFMAAGLGGMMAVMQYEGQFYLSIGDAFFVLGAALWGVYTVFLKRWMLPPWQAMAGVAIWTAIFYLPVYALFLPKKLAQASHLVMLEQGVFHGVFVVIIAMLTYIGAVERLGAFKTGSLLALAPFLAALAAVPLLNEPLNLAIGAGLLGMGIGALQPWRLLRVS</sequence>
<accession>A0A1S8CWX6</accession>
<evidence type="ECO:0000256" key="5">
    <source>
        <dbReference type="ARBA" id="ARBA00023136"/>
    </source>
</evidence>
<evidence type="ECO:0000256" key="2">
    <source>
        <dbReference type="ARBA" id="ARBA00007362"/>
    </source>
</evidence>
<feature type="transmembrane region" description="Helical" evidence="6">
    <location>
        <begin position="12"/>
        <end position="32"/>
    </location>
</feature>
<feature type="domain" description="EamA" evidence="7">
    <location>
        <begin position="156"/>
        <end position="287"/>
    </location>
</feature>
<dbReference type="PANTHER" id="PTHR32322:SF2">
    <property type="entry name" value="EAMA DOMAIN-CONTAINING PROTEIN"/>
    <property type="match status" value="1"/>
</dbReference>
<keyword evidence="5 6" id="KW-0472">Membrane</keyword>
<dbReference type="InterPro" id="IPR050638">
    <property type="entry name" value="AA-Vitamin_Transporters"/>
</dbReference>
<evidence type="ECO:0000256" key="3">
    <source>
        <dbReference type="ARBA" id="ARBA00022692"/>
    </source>
</evidence>
<protein>
    <recommendedName>
        <fullName evidence="7">EamA domain-containing protein</fullName>
    </recommendedName>
</protein>
<feature type="transmembrane region" description="Helical" evidence="6">
    <location>
        <begin position="100"/>
        <end position="120"/>
    </location>
</feature>
<dbReference type="Proteomes" id="UP000192132">
    <property type="component" value="Unassembled WGS sequence"/>
</dbReference>
<feature type="transmembrane region" description="Helical" evidence="6">
    <location>
        <begin position="73"/>
        <end position="94"/>
    </location>
</feature>
<dbReference type="PANTHER" id="PTHR32322">
    <property type="entry name" value="INNER MEMBRANE TRANSPORTER"/>
    <property type="match status" value="1"/>
</dbReference>
<feature type="transmembrane region" description="Helical" evidence="6">
    <location>
        <begin position="129"/>
        <end position="146"/>
    </location>
</feature>
<feature type="transmembrane region" description="Helical" evidence="6">
    <location>
        <begin position="38"/>
        <end position="61"/>
    </location>
</feature>
<dbReference type="RefSeq" id="WP_076877847.1">
    <property type="nucleotide sequence ID" value="NZ_MLCN01000016.1"/>
</dbReference>
<dbReference type="InterPro" id="IPR037185">
    <property type="entry name" value="EmrE-like"/>
</dbReference>
<gene>
    <name evidence="8" type="ORF">BKE30_06715</name>
</gene>
<evidence type="ECO:0000256" key="4">
    <source>
        <dbReference type="ARBA" id="ARBA00022989"/>
    </source>
</evidence>
<feature type="transmembrane region" description="Helical" evidence="6">
    <location>
        <begin position="251"/>
        <end position="267"/>
    </location>
</feature>
<dbReference type="Pfam" id="PF00892">
    <property type="entry name" value="EamA"/>
    <property type="match status" value="2"/>
</dbReference>
<evidence type="ECO:0000256" key="6">
    <source>
        <dbReference type="SAM" id="Phobius"/>
    </source>
</evidence>
<dbReference type="InterPro" id="IPR000620">
    <property type="entry name" value="EamA_dom"/>
</dbReference>
<keyword evidence="3 6" id="KW-0812">Transmembrane</keyword>
<proteinExistence type="inferred from homology"/>
<feature type="transmembrane region" description="Helical" evidence="6">
    <location>
        <begin position="222"/>
        <end position="239"/>
    </location>
</feature>
<comment type="caution">
    <text evidence="8">The sequence shown here is derived from an EMBL/GenBank/DDBJ whole genome shotgun (WGS) entry which is preliminary data.</text>
</comment>
<feature type="transmembrane region" description="Helical" evidence="6">
    <location>
        <begin position="152"/>
        <end position="171"/>
    </location>
</feature>
<keyword evidence="9" id="KW-1185">Reference proteome</keyword>
<dbReference type="GO" id="GO:0016020">
    <property type="term" value="C:membrane"/>
    <property type="evidence" value="ECO:0007669"/>
    <property type="project" value="UniProtKB-SubCell"/>
</dbReference>
<dbReference type="SUPFAM" id="SSF103481">
    <property type="entry name" value="Multidrug resistance efflux transporter EmrE"/>
    <property type="match status" value="1"/>
</dbReference>
<dbReference type="OrthoDB" id="8162550at2"/>
<feature type="transmembrane region" description="Helical" evidence="6">
    <location>
        <begin position="273"/>
        <end position="293"/>
    </location>
</feature>
<dbReference type="AlphaFoldDB" id="A0A1S8CWX6"/>
<evidence type="ECO:0000313" key="9">
    <source>
        <dbReference type="Proteomes" id="UP000192132"/>
    </source>
</evidence>
<reference evidence="8 9" key="1">
    <citation type="submission" date="2016-10" db="EMBL/GenBank/DDBJ databases">
        <title>Draft Genome sequence of Alkanindiges sp. strain H1.</title>
        <authorList>
            <person name="Subhash Y."/>
            <person name="Lee S."/>
        </authorList>
    </citation>
    <scope>NUCLEOTIDE SEQUENCE [LARGE SCALE GENOMIC DNA]</scope>
    <source>
        <strain evidence="8 9">H1</strain>
    </source>
</reference>
<feature type="transmembrane region" description="Helical" evidence="6">
    <location>
        <begin position="183"/>
        <end position="202"/>
    </location>
</feature>
<organism evidence="8 9">
    <name type="scientific">Alkanindiges hydrocarboniclasticus</name>
    <dbReference type="NCBI Taxonomy" id="1907941"/>
    <lineage>
        <taxon>Bacteria</taxon>
        <taxon>Pseudomonadati</taxon>
        <taxon>Pseudomonadota</taxon>
        <taxon>Gammaproteobacteria</taxon>
        <taxon>Moraxellales</taxon>
        <taxon>Moraxellaceae</taxon>
        <taxon>Alkanindiges</taxon>
    </lineage>
</organism>